<dbReference type="Pfam" id="PF00478">
    <property type="entry name" value="IMPDH"/>
    <property type="match status" value="1"/>
</dbReference>
<dbReference type="Gene3D" id="3.20.20.70">
    <property type="entry name" value="Aldolase class I"/>
    <property type="match status" value="1"/>
</dbReference>
<dbReference type="SMART" id="SM00116">
    <property type="entry name" value="CBS"/>
    <property type="match status" value="1"/>
</dbReference>
<evidence type="ECO:0000256" key="2">
    <source>
        <dbReference type="ARBA" id="ARBA00022723"/>
    </source>
</evidence>
<dbReference type="FunFam" id="3.20.20.70:FF:000424">
    <property type="entry name" value="Inosine-5'-monophosphate dehydrogenase 2"/>
    <property type="match status" value="1"/>
</dbReference>
<dbReference type="InterPro" id="IPR001093">
    <property type="entry name" value="IMP_DH_GMPRt"/>
</dbReference>
<comment type="similarity">
    <text evidence="1">Belongs to the IMPDH/GMPR family.</text>
</comment>
<keyword evidence="3" id="KW-0560">Oxidoreductase</keyword>
<evidence type="ECO:0000256" key="3">
    <source>
        <dbReference type="ARBA" id="ARBA00023002"/>
    </source>
</evidence>
<feature type="domain" description="CBS" evidence="6">
    <location>
        <begin position="91"/>
        <end position="154"/>
    </location>
</feature>
<comment type="caution">
    <text evidence="7">The sequence shown here is derived from an EMBL/GenBank/DDBJ whole genome shotgun (WGS) entry which is preliminary data.</text>
</comment>
<evidence type="ECO:0000313" key="8">
    <source>
        <dbReference type="Proteomes" id="UP000322084"/>
    </source>
</evidence>
<sequence>MDIRLGLTFDDVLLVPGESDVMPAQVDVGTYVTNAIRLNMPLMSAAMDTVTETDLAIAMAQIGGIGVLHRNNSVDEQAQMVRQVKKFEAGMVVNPVTMHPDETLADALDLMARHKISGIPVVERCERAGPGKLVGIVTNRDVRFASNPQQPVSELMTREAGDGSCGRIQFGSQAFVPSAPHRKTVGR</sequence>
<reference evidence="7 8" key="1">
    <citation type="submission" date="2019-09" db="EMBL/GenBank/DDBJ databases">
        <title>NBRP : Genome information of microbial organism related human and environment.</title>
        <authorList>
            <person name="Hattori M."/>
            <person name="Oshima K."/>
            <person name="Inaba H."/>
            <person name="Suda W."/>
            <person name="Sakamoto M."/>
            <person name="Iino T."/>
            <person name="Kitahara M."/>
            <person name="Oshida Y."/>
            <person name="Iida T."/>
            <person name="Kudo T."/>
            <person name="Itoh T."/>
            <person name="Ohkuma M."/>
        </authorList>
    </citation>
    <scope>NUCLEOTIDE SEQUENCE [LARGE SCALE GENOMIC DNA]</scope>
    <source>
        <strain evidence="7 8">Hi-2</strain>
    </source>
</reference>
<dbReference type="GO" id="GO:0006183">
    <property type="term" value="P:GTP biosynthetic process"/>
    <property type="evidence" value="ECO:0007669"/>
    <property type="project" value="TreeGrafter"/>
</dbReference>
<evidence type="ECO:0000313" key="7">
    <source>
        <dbReference type="EMBL" id="GEQ96917.1"/>
    </source>
</evidence>
<dbReference type="AlphaFoldDB" id="A0A5A7MLU7"/>
<evidence type="ECO:0000256" key="4">
    <source>
        <dbReference type="ARBA" id="ARBA00023122"/>
    </source>
</evidence>
<keyword evidence="2" id="KW-0479">Metal-binding</keyword>
<evidence type="ECO:0000256" key="5">
    <source>
        <dbReference type="PROSITE-ProRule" id="PRU00703"/>
    </source>
</evidence>
<dbReference type="PANTHER" id="PTHR11911">
    <property type="entry name" value="INOSINE-5-MONOPHOSPHATE DEHYDROGENASE RELATED"/>
    <property type="match status" value="1"/>
</dbReference>
<evidence type="ECO:0000256" key="1">
    <source>
        <dbReference type="ARBA" id="ARBA00005502"/>
    </source>
</evidence>
<dbReference type="SMART" id="SM01240">
    <property type="entry name" value="IMPDH"/>
    <property type="match status" value="1"/>
</dbReference>
<name>A0A5A7MLU7_9PROT</name>
<dbReference type="EMBL" id="BKCL01000001">
    <property type="protein sequence ID" value="GEQ96917.1"/>
    <property type="molecule type" value="Genomic_DNA"/>
</dbReference>
<dbReference type="PROSITE" id="PS51371">
    <property type="entry name" value="CBS"/>
    <property type="match status" value="1"/>
</dbReference>
<dbReference type="InterPro" id="IPR013785">
    <property type="entry name" value="Aldolase_TIM"/>
</dbReference>
<dbReference type="CDD" id="cd04601">
    <property type="entry name" value="CBS_pair_IMPDH"/>
    <property type="match status" value="1"/>
</dbReference>
<dbReference type="Proteomes" id="UP000322084">
    <property type="component" value="Unassembled WGS sequence"/>
</dbReference>
<dbReference type="GO" id="GO:0046872">
    <property type="term" value="F:metal ion binding"/>
    <property type="evidence" value="ECO:0007669"/>
    <property type="project" value="UniProtKB-KW"/>
</dbReference>
<dbReference type="PANTHER" id="PTHR11911:SF111">
    <property type="entry name" value="INOSINE-5'-MONOPHOSPHATE DEHYDROGENASE"/>
    <property type="match status" value="1"/>
</dbReference>
<keyword evidence="4 5" id="KW-0129">CBS domain</keyword>
<dbReference type="InterPro" id="IPR005990">
    <property type="entry name" value="IMP_DH"/>
</dbReference>
<dbReference type="GO" id="GO:0003938">
    <property type="term" value="F:IMP dehydrogenase activity"/>
    <property type="evidence" value="ECO:0007669"/>
    <property type="project" value="InterPro"/>
</dbReference>
<gene>
    <name evidence="7" type="ORF">JCM17844_05540</name>
</gene>
<evidence type="ECO:0000259" key="6">
    <source>
        <dbReference type="PROSITE" id="PS51371"/>
    </source>
</evidence>
<proteinExistence type="inferred from homology"/>
<accession>A0A5A7MLU7</accession>
<dbReference type="InterPro" id="IPR000644">
    <property type="entry name" value="CBS_dom"/>
</dbReference>
<dbReference type="SUPFAM" id="SSF51412">
    <property type="entry name" value="Inosine monophosphate dehydrogenase (IMPDH)"/>
    <property type="match status" value="1"/>
</dbReference>
<organism evidence="7 8">
    <name type="scientific">Iodidimonas gelatinilytica</name>
    <dbReference type="NCBI Taxonomy" id="1236966"/>
    <lineage>
        <taxon>Bacteria</taxon>
        <taxon>Pseudomonadati</taxon>
        <taxon>Pseudomonadota</taxon>
        <taxon>Alphaproteobacteria</taxon>
        <taxon>Iodidimonadales</taxon>
        <taxon>Iodidimonadaceae</taxon>
        <taxon>Iodidimonas</taxon>
    </lineage>
</organism>
<protein>
    <recommendedName>
        <fullName evidence="6">CBS domain-containing protein</fullName>
    </recommendedName>
</protein>